<dbReference type="EMBL" id="JBANQN010000009">
    <property type="protein sequence ID" value="KAK6779465.1"/>
    <property type="molecule type" value="Genomic_DNA"/>
</dbReference>
<evidence type="ECO:0000313" key="1">
    <source>
        <dbReference type="EMBL" id="KAK6779465.1"/>
    </source>
</evidence>
<name>A0AAN8T0P1_SOLBU</name>
<organism evidence="1 2">
    <name type="scientific">Solanum bulbocastanum</name>
    <name type="common">Wild potato</name>
    <dbReference type="NCBI Taxonomy" id="147425"/>
    <lineage>
        <taxon>Eukaryota</taxon>
        <taxon>Viridiplantae</taxon>
        <taxon>Streptophyta</taxon>
        <taxon>Embryophyta</taxon>
        <taxon>Tracheophyta</taxon>
        <taxon>Spermatophyta</taxon>
        <taxon>Magnoliopsida</taxon>
        <taxon>eudicotyledons</taxon>
        <taxon>Gunneridae</taxon>
        <taxon>Pentapetalae</taxon>
        <taxon>asterids</taxon>
        <taxon>lamiids</taxon>
        <taxon>Solanales</taxon>
        <taxon>Solanaceae</taxon>
        <taxon>Solanoideae</taxon>
        <taxon>Solaneae</taxon>
        <taxon>Solanum</taxon>
    </lineage>
</organism>
<evidence type="ECO:0000313" key="2">
    <source>
        <dbReference type="Proteomes" id="UP001371456"/>
    </source>
</evidence>
<sequence length="35" mass="4519">MPLMHFIKKKHYNKMGYDQMDTWWICDYILKQKKR</sequence>
<reference evidence="1 2" key="1">
    <citation type="submission" date="2024-02" db="EMBL/GenBank/DDBJ databases">
        <title>de novo genome assembly of Solanum bulbocastanum strain 11H21.</title>
        <authorList>
            <person name="Hosaka A.J."/>
        </authorList>
    </citation>
    <scope>NUCLEOTIDE SEQUENCE [LARGE SCALE GENOMIC DNA]</scope>
    <source>
        <tissue evidence="1">Young leaves</tissue>
    </source>
</reference>
<proteinExistence type="predicted"/>
<comment type="caution">
    <text evidence="1">The sequence shown here is derived from an EMBL/GenBank/DDBJ whole genome shotgun (WGS) entry which is preliminary data.</text>
</comment>
<keyword evidence="2" id="KW-1185">Reference proteome</keyword>
<dbReference type="Proteomes" id="UP001371456">
    <property type="component" value="Unassembled WGS sequence"/>
</dbReference>
<dbReference type="AlphaFoldDB" id="A0AAN8T0P1"/>
<gene>
    <name evidence="1" type="ORF">RDI58_021649</name>
</gene>
<protein>
    <submittedName>
        <fullName evidence="1">Uncharacterized protein</fullName>
    </submittedName>
</protein>
<accession>A0AAN8T0P1</accession>